<protein>
    <submittedName>
        <fullName evidence="1">Uncharacterized protein</fullName>
    </submittedName>
</protein>
<proteinExistence type="predicted"/>
<comment type="caution">
    <text evidence="1">The sequence shown here is derived from an EMBL/GenBank/DDBJ whole genome shotgun (WGS) entry which is preliminary data.</text>
</comment>
<sequence>MKVTKKSKSSNIILWCLFIIYLALLIKVIFFKYPLSMISVMLTDYKQPLSSRIEYANFIPTKSIFHYLSGKETIKIAVENLLGNIIAFGPLGFFLPTLLNWAKKFRHTVFISFIVSLSFEVIQLLTAIGDFDVDDIILNVLGAMIGFGFYKVIMNIVKLRTSTNINL</sequence>
<evidence type="ECO:0000313" key="2">
    <source>
        <dbReference type="Proteomes" id="UP001058074"/>
    </source>
</evidence>
<dbReference type="EMBL" id="BROD01000001">
    <property type="protein sequence ID" value="GKX65884.1"/>
    <property type="molecule type" value="Genomic_DNA"/>
</dbReference>
<evidence type="ECO:0000313" key="1">
    <source>
        <dbReference type="EMBL" id="GKX65884.1"/>
    </source>
</evidence>
<accession>A0ACB5RA28</accession>
<dbReference type="Proteomes" id="UP001058074">
    <property type="component" value="Unassembled WGS sequence"/>
</dbReference>
<name>A0ACB5RA28_9CLOT</name>
<gene>
    <name evidence="1" type="ORF">rsdtw13_11420</name>
</gene>
<reference evidence="1" key="1">
    <citation type="journal article" date="2025" name="Int. J. Syst. Evol. Microbiol.">
        <title>Inconstantimicrobium mannanitabidum sp. nov., a novel member of the family Clostridiaceae isolated from anoxic soil under the treatment of reductive soil disinfestation.</title>
        <authorList>
            <person name="Ueki A."/>
            <person name="Tonouchi A."/>
            <person name="Honma S."/>
            <person name="Kaku N."/>
            <person name="Ueki K."/>
        </authorList>
    </citation>
    <scope>NUCLEOTIDE SEQUENCE</scope>
    <source>
        <strain evidence="1">TW13</strain>
    </source>
</reference>
<keyword evidence="2" id="KW-1185">Reference proteome</keyword>
<organism evidence="1 2">
    <name type="scientific">Inconstantimicrobium mannanitabidum</name>
    <dbReference type="NCBI Taxonomy" id="1604901"/>
    <lineage>
        <taxon>Bacteria</taxon>
        <taxon>Bacillati</taxon>
        <taxon>Bacillota</taxon>
        <taxon>Clostridia</taxon>
        <taxon>Eubacteriales</taxon>
        <taxon>Clostridiaceae</taxon>
        <taxon>Inconstantimicrobium</taxon>
    </lineage>
</organism>